<reference evidence="2" key="2">
    <citation type="submission" date="2020-05" db="EMBL/GenBank/DDBJ databases">
        <authorList>
            <person name="Kim H.-S."/>
            <person name="Proctor R.H."/>
            <person name="Brown D.W."/>
        </authorList>
    </citation>
    <scope>NUCLEOTIDE SEQUENCE</scope>
    <source>
        <strain evidence="2">NRRL 20472</strain>
    </source>
</reference>
<dbReference type="AlphaFoldDB" id="A0A8H4X1I6"/>
<proteinExistence type="predicted"/>
<name>A0A8H4X1I6_9HYPO</name>
<organism evidence="2 3">
    <name type="scientific">Fusarium sarcochroum</name>
    <dbReference type="NCBI Taxonomy" id="1208366"/>
    <lineage>
        <taxon>Eukaryota</taxon>
        <taxon>Fungi</taxon>
        <taxon>Dikarya</taxon>
        <taxon>Ascomycota</taxon>
        <taxon>Pezizomycotina</taxon>
        <taxon>Sordariomycetes</taxon>
        <taxon>Hypocreomycetidae</taxon>
        <taxon>Hypocreales</taxon>
        <taxon>Nectriaceae</taxon>
        <taxon>Fusarium</taxon>
        <taxon>Fusarium lateritium species complex</taxon>
    </lineage>
</organism>
<gene>
    <name evidence="2" type="ORF">FSARC_11243</name>
</gene>
<evidence type="ECO:0000313" key="3">
    <source>
        <dbReference type="Proteomes" id="UP000622797"/>
    </source>
</evidence>
<accession>A0A8H4X1I6</accession>
<feature type="compositionally biased region" description="Polar residues" evidence="1">
    <location>
        <begin position="17"/>
        <end position="27"/>
    </location>
</feature>
<sequence length="232" mass="25954">MDFNSLGSIDPLLGPDDQSTGTDPSFQPCQYCGAYPTPIFGEAKDWTTSQPPQPLALALFPSSSLFSYPESGYGDETSTSSAEIFESSLWRTMHFPGCKVLLGEMSQSLFGSNSITDPMPFSTKRASIPQQVNQDSLQQVTKQHSETATPCIATVHRTTDKMALTVQEQDFLNSLSIEHRFLIDCRRKGLPWELVVERFAQNWAYQNKSALGMRLTRLKRKHPVINQILSKQ</sequence>
<evidence type="ECO:0000256" key="1">
    <source>
        <dbReference type="SAM" id="MobiDB-lite"/>
    </source>
</evidence>
<dbReference type="EMBL" id="JABEXW010000720">
    <property type="protein sequence ID" value="KAF4957604.1"/>
    <property type="molecule type" value="Genomic_DNA"/>
</dbReference>
<dbReference type="Proteomes" id="UP000622797">
    <property type="component" value="Unassembled WGS sequence"/>
</dbReference>
<feature type="region of interest" description="Disordered" evidence="1">
    <location>
        <begin position="1"/>
        <end position="27"/>
    </location>
</feature>
<protein>
    <recommendedName>
        <fullName evidence="4">Myb-like domain-containing protein</fullName>
    </recommendedName>
</protein>
<keyword evidence="3" id="KW-1185">Reference proteome</keyword>
<comment type="caution">
    <text evidence="2">The sequence shown here is derived from an EMBL/GenBank/DDBJ whole genome shotgun (WGS) entry which is preliminary data.</text>
</comment>
<reference evidence="2" key="1">
    <citation type="journal article" date="2020" name="BMC Genomics">
        <title>Correction to: Identification and distribution of gene clusters required for synthesis of sphingolipid metabolism inhibitors in diverse species of the filamentous fungus Fusarium.</title>
        <authorList>
            <person name="Kim H.S."/>
            <person name="Lohmar J.M."/>
            <person name="Busman M."/>
            <person name="Brown D.W."/>
            <person name="Naumann T.A."/>
            <person name="Divon H.H."/>
            <person name="Lysoe E."/>
            <person name="Uhlig S."/>
            <person name="Proctor R.H."/>
        </authorList>
    </citation>
    <scope>NUCLEOTIDE SEQUENCE</scope>
    <source>
        <strain evidence="2">NRRL 20472</strain>
    </source>
</reference>
<evidence type="ECO:0008006" key="4">
    <source>
        <dbReference type="Google" id="ProtNLM"/>
    </source>
</evidence>
<evidence type="ECO:0000313" key="2">
    <source>
        <dbReference type="EMBL" id="KAF4957604.1"/>
    </source>
</evidence>